<accession>A0A8X6R2J7</accession>
<dbReference type="AlphaFoldDB" id="A0A8X6R2J7"/>
<name>A0A8X6R2J7_TRICX</name>
<keyword evidence="2" id="KW-1185">Reference proteome</keyword>
<reference evidence="1" key="1">
    <citation type="submission" date="2020-08" db="EMBL/GenBank/DDBJ databases">
        <title>Multicomponent nature underlies the extraordinary mechanical properties of spider dragline silk.</title>
        <authorList>
            <person name="Kono N."/>
            <person name="Nakamura H."/>
            <person name="Mori M."/>
            <person name="Yoshida Y."/>
            <person name="Ohtoshi R."/>
            <person name="Malay A.D."/>
            <person name="Moran D.A.P."/>
            <person name="Tomita M."/>
            <person name="Numata K."/>
            <person name="Arakawa K."/>
        </authorList>
    </citation>
    <scope>NUCLEOTIDE SEQUENCE</scope>
</reference>
<sequence length="96" mass="11029">MMRTTPELVPPLHGRMLQLSADSTRRVFRGARLKLMTTQPRPLPRPLGYRGHSLRLEDIFMTSNSKILSYSQNFNAYTLSRIDSVITSNFKAVNVY</sequence>
<comment type="caution">
    <text evidence="1">The sequence shown here is derived from an EMBL/GenBank/DDBJ whole genome shotgun (WGS) entry which is preliminary data.</text>
</comment>
<organism evidence="1 2">
    <name type="scientific">Trichonephila clavipes</name>
    <name type="common">Golden silk orbweaver</name>
    <name type="synonym">Nephila clavipes</name>
    <dbReference type="NCBI Taxonomy" id="2585209"/>
    <lineage>
        <taxon>Eukaryota</taxon>
        <taxon>Metazoa</taxon>
        <taxon>Ecdysozoa</taxon>
        <taxon>Arthropoda</taxon>
        <taxon>Chelicerata</taxon>
        <taxon>Arachnida</taxon>
        <taxon>Araneae</taxon>
        <taxon>Araneomorphae</taxon>
        <taxon>Entelegynae</taxon>
        <taxon>Araneoidea</taxon>
        <taxon>Nephilidae</taxon>
        <taxon>Trichonephila</taxon>
    </lineage>
</organism>
<dbReference type="EMBL" id="BMAU01021007">
    <property type="protein sequence ID" value="GFX86365.1"/>
    <property type="molecule type" value="Genomic_DNA"/>
</dbReference>
<proteinExistence type="predicted"/>
<evidence type="ECO:0000313" key="2">
    <source>
        <dbReference type="Proteomes" id="UP000887159"/>
    </source>
</evidence>
<dbReference type="Proteomes" id="UP000887159">
    <property type="component" value="Unassembled WGS sequence"/>
</dbReference>
<protein>
    <submittedName>
        <fullName evidence="1">Uncharacterized protein</fullName>
    </submittedName>
</protein>
<gene>
    <name evidence="1" type="ORF">TNCV_2562541</name>
</gene>
<evidence type="ECO:0000313" key="1">
    <source>
        <dbReference type="EMBL" id="GFX86365.1"/>
    </source>
</evidence>